<reference evidence="1 2" key="1">
    <citation type="journal article" date="2016" name="Sci. Rep.">
        <title>Metabolic traits of an uncultured archaeal lineage -MSBL1- from brine pools of the Red Sea.</title>
        <authorList>
            <person name="Mwirichia R."/>
            <person name="Alam I."/>
            <person name="Rashid M."/>
            <person name="Vinu M."/>
            <person name="Ba-Alawi W."/>
            <person name="Anthony Kamau A."/>
            <person name="Kamanda Ngugi D."/>
            <person name="Goker M."/>
            <person name="Klenk H.P."/>
            <person name="Bajic V."/>
            <person name="Stingl U."/>
        </authorList>
    </citation>
    <scope>NUCLEOTIDE SEQUENCE [LARGE SCALE GENOMIC DNA]</scope>
    <source>
        <strain evidence="1">SCGC-AAA382A20</strain>
    </source>
</reference>
<evidence type="ECO:0000313" key="2">
    <source>
        <dbReference type="Proteomes" id="UP000070263"/>
    </source>
</evidence>
<dbReference type="Gene3D" id="3.90.320.10">
    <property type="match status" value="1"/>
</dbReference>
<dbReference type="EMBL" id="LHYE01000042">
    <property type="protein sequence ID" value="KXB06540.1"/>
    <property type="molecule type" value="Genomic_DNA"/>
</dbReference>
<organism evidence="1 2">
    <name type="scientific">candidate division MSBL1 archaeon SCGC-AAA382A20</name>
    <dbReference type="NCBI Taxonomy" id="1698280"/>
    <lineage>
        <taxon>Archaea</taxon>
        <taxon>Methanobacteriati</taxon>
        <taxon>Methanobacteriota</taxon>
        <taxon>candidate division MSBL1</taxon>
    </lineage>
</organism>
<comment type="caution">
    <text evidence="1">The sequence shown here is derived from an EMBL/GenBank/DDBJ whole genome shotgun (WGS) entry which is preliminary data.</text>
</comment>
<accession>A0A133VJD5</accession>
<name>A0A133VJD5_9EURY</name>
<dbReference type="Proteomes" id="UP000070263">
    <property type="component" value="Unassembled WGS sequence"/>
</dbReference>
<protein>
    <recommendedName>
        <fullName evidence="3">PD-(D/E)XK endonuclease-like domain-containing protein</fullName>
    </recommendedName>
</protein>
<sequence length="180" mass="20507">MVMMFKVGWQAPKELGGGLWTFKAPHRWFGRRAVSCNREFFHIICTEDSNSDTIRYAHENMDQGRHYRVLKALVADEDSDVACCELPVWGEIKDEGKLIEHTGHIDAVEIKNGGVHVLDYKPRSDSPHNHARQIEAYRKLLTLKVQSEEIGQPCPQGIGVGIFNDEKIWRCNHPPETSGE</sequence>
<evidence type="ECO:0008006" key="3">
    <source>
        <dbReference type="Google" id="ProtNLM"/>
    </source>
</evidence>
<keyword evidence="2" id="KW-1185">Reference proteome</keyword>
<proteinExistence type="predicted"/>
<dbReference type="AlphaFoldDB" id="A0A133VJD5"/>
<gene>
    <name evidence="1" type="ORF">AKJ51_03550</name>
</gene>
<evidence type="ECO:0000313" key="1">
    <source>
        <dbReference type="EMBL" id="KXB06540.1"/>
    </source>
</evidence>
<dbReference type="InterPro" id="IPR011604">
    <property type="entry name" value="PDDEXK-like_dom_sf"/>
</dbReference>